<reference evidence="1 2" key="1">
    <citation type="submission" date="2016-02" db="EMBL/GenBank/DDBJ databases">
        <title>Isolation and characterization of bacteriophages from East Africa Rift Valley soda lakes.</title>
        <authorList>
            <person name="van Zyl L.J."/>
            <person name="Nemavhulani S."/>
            <person name="Cowan D.A."/>
            <person name="Trindade M.I."/>
        </authorList>
    </citation>
    <scope>NUCLEOTIDE SEQUENCE [LARGE SCALE GENOMIC DNA]</scope>
</reference>
<proteinExistence type="predicted"/>
<organism evidence="1 2">
    <name type="scientific">Bacillus phage Mgbh1</name>
    <dbReference type="NCBI Taxonomy" id="1796993"/>
    <lineage>
        <taxon>Viruses</taxon>
        <taxon>Duplodnaviria</taxon>
        <taxon>Heunggongvirae</taxon>
        <taxon>Uroviricota</taxon>
        <taxon>Caudoviricetes</taxon>
        <taxon>Magadivirus</taxon>
        <taxon>Magadivirus Mgbh1</taxon>
    </lineage>
</organism>
<dbReference type="KEGG" id="vg:40070770"/>
<sequence>MGEYPTAKELMESGRWRYRKSFNIALYQINYYVDRSDNETYHIYRIIGVNFKGEVVARLLLGVMIPLKWLLNSIRKRMGEEVLGDLIEETNEVLLARRHMLDIGCSVKVSDHIKPTNEDECDVLINKDIERLRGMNNA</sequence>
<dbReference type="EMBL" id="KU665491">
    <property type="protein sequence ID" value="AMQ66726.1"/>
    <property type="molecule type" value="Genomic_DNA"/>
</dbReference>
<evidence type="ECO:0000313" key="1">
    <source>
        <dbReference type="EMBL" id="AMQ66726.1"/>
    </source>
</evidence>
<dbReference type="Proteomes" id="UP000224134">
    <property type="component" value="Segment"/>
</dbReference>
<dbReference type="GeneID" id="40070770"/>
<accession>A0A142F1R9</accession>
<name>A0A142F1R9_9CAUD</name>
<dbReference type="RefSeq" id="YP_009595212.1">
    <property type="nucleotide sequence ID" value="NC_041879.1"/>
</dbReference>
<keyword evidence="2" id="KW-1185">Reference proteome</keyword>
<protein>
    <submittedName>
        <fullName evidence="1">Uncharacterized protein</fullName>
    </submittedName>
</protein>
<evidence type="ECO:0000313" key="2">
    <source>
        <dbReference type="Proteomes" id="UP000224134"/>
    </source>
</evidence>